<dbReference type="EMBL" id="FWXR01000014">
    <property type="protein sequence ID" value="SMC95259.1"/>
    <property type="molecule type" value="Genomic_DNA"/>
</dbReference>
<dbReference type="CDD" id="cd00293">
    <property type="entry name" value="USP-like"/>
    <property type="match status" value="1"/>
</dbReference>
<dbReference type="Proteomes" id="UP000192656">
    <property type="component" value="Unassembled WGS sequence"/>
</dbReference>
<dbReference type="RefSeq" id="WP_084411059.1">
    <property type="nucleotide sequence ID" value="NZ_FWXR01000014.1"/>
</dbReference>
<sequence length="137" mass="14546">MYTNLLVPVDLSHLERMDKALSTAAKLAQTFDASVTYLGVGSGSPSGPGRTPEEFGEHLKRFARGEGEKHGLETNAHPVIVHDPAVELDHAILQAAQDGNADLIVMASHVPGIPDHFFSSHGGKVATRAGISVFVVR</sequence>
<dbReference type="Gene3D" id="3.40.50.620">
    <property type="entry name" value="HUPs"/>
    <property type="match status" value="1"/>
</dbReference>
<name>A0A1W2DCI7_9HYPH</name>
<evidence type="ECO:0000259" key="1">
    <source>
        <dbReference type="Pfam" id="PF00582"/>
    </source>
</evidence>
<dbReference type="SUPFAM" id="SSF52402">
    <property type="entry name" value="Adenine nucleotide alpha hydrolases-like"/>
    <property type="match status" value="1"/>
</dbReference>
<proteinExistence type="predicted"/>
<accession>A0A1W2DCI7</accession>
<evidence type="ECO:0000313" key="2">
    <source>
        <dbReference type="EMBL" id="SMC95259.1"/>
    </source>
</evidence>
<protein>
    <submittedName>
        <fullName evidence="2">Nucleotide-binding universal stress protein, UspA family</fullName>
    </submittedName>
</protein>
<dbReference type="STRING" id="937218.SAMN06297251_1148"/>
<dbReference type="OrthoDB" id="9792500at2"/>
<dbReference type="AlphaFoldDB" id="A0A1W2DCI7"/>
<dbReference type="InterPro" id="IPR006016">
    <property type="entry name" value="UspA"/>
</dbReference>
<organism evidence="2 3">
    <name type="scientific">Fulvimarina manganoxydans</name>
    <dbReference type="NCBI Taxonomy" id="937218"/>
    <lineage>
        <taxon>Bacteria</taxon>
        <taxon>Pseudomonadati</taxon>
        <taxon>Pseudomonadota</taxon>
        <taxon>Alphaproteobacteria</taxon>
        <taxon>Hyphomicrobiales</taxon>
        <taxon>Aurantimonadaceae</taxon>
        <taxon>Fulvimarina</taxon>
    </lineage>
</organism>
<keyword evidence="3" id="KW-1185">Reference proteome</keyword>
<reference evidence="2 3" key="1">
    <citation type="submission" date="2017-04" db="EMBL/GenBank/DDBJ databases">
        <authorList>
            <person name="Afonso C.L."/>
            <person name="Miller P.J."/>
            <person name="Scott M.A."/>
            <person name="Spackman E."/>
            <person name="Goraichik I."/>
            <person name="Dimitrov K.M."/>
            <person name="Suarez D.L."/>
            <person name="Swayne D.E."/>
        </authorList>
    </citation>
    <scope>NUCLEOTIDE SEQUENCE [LARGE SCALE GENOMIC DNA]</scope>
    <source>
        <strain evidence="2 3">CGMCC 1.10972</strain>
    </source>
</reference>
<feature type="domain" description="UspA" evidence="1">
    <location>
        <begin position="1"/>
        <end position="137"/>
    </location>
</feature>
<dbReference type="InterPro" id="IPR014729">
    <property type="entry name" value="Rossmann-like_a/b/a_fold"/>
</dbReference>
<dbReference type="Pfam" id="PF00582">
    <property type="entry name" value="Usp"/>
    <property type="match status" value="1"/>
</dbReference>
<evidence type="ECO:0000313" key="3">
    <source>
        <dbReference type="Proteomes" id="UP000192656"/>
    </source>
</evidence>
<gene>
    <name evidence="2" type="ORF">SAMN06297251_1148</name>
</gene>